<dbReference type="AlphaFoldDB" id="A0A135RS12"/>
<dbReference type="STRING" id="1209931.A0A135RS12"/>
<dbReference type="Gene3D" id="3.40.50.1820">
    <property type="entry name" value="alpha/beta hydrolase"/>
    <property type="match status" value="1"/>
</dbReference>
<keyword evidence="1" id="KW-0378">Hydrolase</keyword>
<organism evidence="3 4">
    <name type="scientific">Colletotrichum salicis</name>
    <dbReference type="NCBI Taxonomy" id="1209931"/>
    <lineage>
        <taxon>Eukaryota</taxon>
        <taxon>Fungi</taxon>
        <taxon>Dikarya</taxon>
        <taxon>Ascomycota</taxon>
        <taxon>Pezizomycotina</taxon>
        <taxon>Sordariomycetes</taxon>
        <taxon>Hypocreomycetidae</taxon>
        <taxon>Glomerellales</taxon>
        <taxon>Glomerellaceae</taxon>
        <taxon>Colletotrichum</taxon>
        <taxon>Colletotrichum acutatum species complex</taxon>
    </lineage>
</organism>
<sequence>MNRLVVSPLPWINLYTWTRLTYIHTPHLIPSLYNPYTLHYAAPSTPLLTRSSRPSKLPLSRSAPSTPEFIIRHHARTDRALETPHIAASETIHDRPFTHSEHTAPGLGPNDPPIALSIFTPNKATVTGNQQRPCILYAHGGGLIFLHRLVGLSQPLDWAVATGAVLVSIEYRRAPEHPQPAASEDCFAALRWVQTSADALSIDAARILVAGQSAGSGLAAGLALRARDAGLETPVHAQMLPCPMLDDSCESVSCVQFDGGVEPWDRTKNAAAWGIALGRPAGAGAGVVSAYWAPARTETHVGLPPAYIEAGSAEFCRDEAVEYASRLWAAGVSADLHVWAGGFHGFDEMAPDSWLGRRAIAAKLEWVRRVLME</sequence>
<dbReference type="EMBL" id="JFFI01002707">
    <property type="protein sequence ID" value="KXH26510.1"/>
    <property type="molecule type" value="Genomic_DNA"/>
</dbReference>
<accession>A0A135RS12</accession>
<protein>
    <recommendedName>
        <fullName evidence="2">Alpha/beta hydrolase fold-3 domain-containing protein</fullName>
    </recommendedName>
</protein>
<evidence type="ECO:0000313" key="4">
    <source>
        <dbReference type="Proteomes" id="UP000070121"/>
    </source>
</evidence>
<dbReference type="GO" id="GO:0016787">
    <property type="term" value="F:hydrolase activity"/>
    <property type="evidence" value="ECO:0007669"/>
    <property type="project" value="UniProtKB-KW"/>
</dbReference>
<evidence type="ECO:0000313" key="3">
    <source>
        <dbReference type="EMBL" id="KXH26510.1"/>
    </source>
</evidence>
<feature type="domain" description="Alpha/beta hydrolase fold-3" evidence="2">
    <location>
        <begin position="135"/>
        <end position="346"/>
    </location>
</feature>
<evidence type="ECO:0000256" key="1">
    <source>
        <dbReference type="ARBA" id="ARBA00022801"/>
    </source>
</evidence>
<gene>
    <name evidence="3" type="ORF">CSAL01_09278</name>
</gene>
<evidence type="ECO:0000259" key="2">
    <source>
        <dbReference type="Pfam" id="PF07859"/>
    </source>
</evidence>
<dbReference type="OrthoDB" id="408631at2759"/>
<dbReference type="PANTHER" id="PTHR48081">
    <property type="entry name" value="AB HYDROLASE SUPERFAMILY PROTEIN C4A8.06C"/>
    <property type="match status" value="1"/>
</dbReference>
<dbReference type="Proteomes" id="UP000070121">
    <property type="component" value="Unassembled WGS sequence"/>
</dbReference>
<comment type="caution">
    <text evidence="3">The sequence shown here is derived from an EMBL/GenBank/DDBJ whole genome shotgun (WGS) entry which is preliminary data.</text>
</comment>
<proteinExistence type="predicted"/>
<dbReference type="InterPro" id="IPR013094">
    <property type="entry name" value="AB_hydrolase_3"/>
</dbReference>
<dbReference type="InterPro" id="IPR029058">
    <property type="entry name" value="AB_hydrolase_fold"/>
</dbReference>
<dbReference type="InterPro" id="IPR050300">
    <property type="entry name" value="GDXG_lipolytic_enzyme"/>
</dbReference>
<dbReference type="Pfam" id="PF07859">
    <property type="entry name" value="Abhydrolase_3"/>
    <property type="match status" value="1"/>
</dbReference>
<reference evidence="3 4" key="1">
    <citation type="submission" date="2014-02" db="EMBL/GenBank/DDBJ databases">
        <title>The genome sequence of Colletotrichum salicis CBS 607.94.</title>
        <authorList>
            <person name="Baroncelli R."/>
            <person name="Thon M.R."/>
        </authorList>
    </citation>
    <scope>NUCLEOTIDE SEQUENCE [LARGE SCALE GENOMIC DNA]</scope>
    <source>
        <strain evidence="3 4">CBS 607.94</strain>
    </source>
</reference>
<keyword evidence="4" id="KW-1185">Reference proteome</keyword>
<name>A0A135RS12_9PEZI</name>
<dbReference type="SUPFAM" id="SSF53474">
    <property type="entry name" value="alpha/beta-Hydrolases"/>
    <property type="match status" value="1"/>
</dbReference>
<dbReference type="PANTHER" id="PTHR48081:SF8">
    <property type="entry name" value="ALPHA_BETA HYDROLASE FOLD-3 DOMAIN-CONTAINING PROTEIN-RELATED"/>
    <property type="match status" value="1"/>
</dbReference>